<feature type="transmembrane region" description="Helical" evidence="8">
    <location>
        <begin position="194"/>
        <end position="224"/>
    </location>
</feature>
<dbReference type="EMBL" id="CP042912">
    <property type="protein sequence ID" value="QEG21120.1"/>
    <property type="molecule type" value="Genomic_DNA"/>
</dbReference>
<sequence>MNQNSCKTFSIARPGIAIPIVILVSGIVFFWALGEAAYWDRDEPRNAGCAAEMMARGDWIVPTFNDELRQQKPALLYWLMGLAYSIFGVNEFAGRFFSALLGVGTVIGTWGITRSFFDRATALLASLMLASSLMFCVAARAATPDSVLIFCVTMALWFFASGFARRTGEGDDSTDAETSAAGQGNPFSNRTIFFGIYIFLGLAMLAKGPVGFVLPMAVMGWFLLQRDWLRNDQFADDHNTDRGWSSIAVAVVAPFHRARFWRTLLSMRVLSGTLVALLVAAPWFVAVGIATDGEFLRRFFLDENFGRATKVLESHSGGLWFYPLAILVGFFPWSVFWGPVAADLTLRTFKPDSGRAKPGLDAGSRFAICWIVIQVVAFSFVRTKLPSYVTPCYPALAMLTAHAMMRLVRSHSKSPTWLWSLANGAMLLTGVGIVIGLWIASSEYAPIPGWLAVVGAGPILLGIVGWVLTRSQATETRFHLAIGAAVVAGMFCVGLLGAGAASVGQQNRMALADLIRQQPPAAVATYGCLESSWVYYSGTRIIELRTDGQEETDADQKLAGRKFWQRKPWLSPRQFAGSSESGLIITTDEKWPELKKRLPEDWKVIQTADWFLKDRKLLLIGARDSLASIPKGAEQVPAKQRALR</sequence>
<feature type="transmembrane region" description="Helical" evidence="8">
    <location>
        <begin position="362"/>
        <end position="381"/>
    </location>
</feature>
<feature type="transmembrane region" description="Helical" evidence="8">
    <location>
        <begin position="119"/>
        <end position="139"/>
    </location>
</feature>
<accession>A0A5B9P8C7</accession>
<proteinExistence type="predicted"/>
<keyword evidence="4 10" id="KW-0808">Transferase</keyword>
<evidence type="ECO:0000256" key="4">
    <source>
        <dbReference type="ARBA" id="ARBA00022679"/>
    </source>
</evidence>
<dbReference type="Proteomes" id="UP000322214">
    <property type="component" value="Chromosome"/>
</dbReference>
<dbReference type="GO" id="GO:0005886">
    <property type="term" value="C:plasma membrane"/>
    <property type="evidence" value="ECO:0007669"/>
    <property type="project" value="UniProtKB-SubCell"/>
</dbReference>
<dbReference type="STRING" id="980251.GCA_001642875_01966"/>
<keyword evidence="5 8" id="KW-0812">Transmembrane</keyword>
<keyword evidence="7 8" id="KW-0472">Membrane</keyword>
<dbReference type="KEGG" id="mff:MFFC18_09740"/>
<feature type="transmembrane region" description="Helical" evidence="8">
    <location>
        <begin position="12"/>
        <end position="33"/>
    </location>
</feature>
<evidence type="ECO:0000256" key="1">
    <source>
        <dbReference type="ARBA" id="ARBA00004651"/>
    </source>
</evidence>
<dbReference type="EC" id="2.4.2.43" evidence="10"/>
<feature type="transmembrane region" description="Helical" evidence="8">
    <location>
        <begin position="447"/>
        <end position="468"/>
    </location>
</feature>
<evidence type="ECO:0000313" key="10">
    <source>
        <dbReference type="EMBL" id="QEG21120.1"/>
    </source>
</evidence>
<feature type="domain" description="Glycosyltransferase RgtA/B/C/D-like" evidence="9">
    <location>
        <begin position="72"/>
        <end position="164"/>
    </location>
</feature>
<dbReference type="InterPro" id="IPR038731">
    <property type="entry name" value="RgtA/B/C-like"/>
</dbReference>
<evidence type="ECO:0000256" key="3">
    <source>
        <dbReference type="ARBA" id="ARBA00022676"/>
    </source>
</evidence>
<dbReference type="PANTHER" id="PTHR33908:SF3">
    <property type="entry name" value="UNDECAPRENYL PHOSPHATE-ALPHA-4-AMINO-4-DEOXY-L-ARABINOSE ARABINOSYL TRANSFERASE"/>
    <property type="match status" value="1"/>
</dbReference>
<gene>
    <name evidence="10" type="primary">arnT_1</name>
    <name evidence="10" type="ORF">MFFC18_09740</name>
</gene>
<comment type="subcellular location">
    <subcellularLocation>
        <location evidence="1">Cell membrane</location>
        <topology evidence="1">Multi-pass membrane protein</topology>
    </subcellularLocation>
</comment>
<feature type="transmembrane region" description="Helical" evidence="8">
    <location>
        <begin position="417"/>
        <end position="441"/>
    </location>
</feature>
<keyword evidence="6 8" id="KW-1133">Transmembrane helix</keyword>
<dbReference type="PANTHER" id="PTHR33908">
    <property type="entry name" value="MANNOSYLTRANSFERASE YKCB-RELATED"/>
    <property type="match status" value="1"/>
</dbReference>
<feature type="transmembrane region" description="Helical" evidence="8">
    <location>
        <begin position="387"/>
        <end position="405"/>
    </location>
</feature>
<evidence type="ECO:0000313" key="11">
    <source>
        <dbReference type="Proteomes" id="UP000322214"/>
    </source>
</evidence>
<keyword evidence="11" id="KW-1185">Reference proteome</keyword>
<feature type="transmembrane region" description="Helical" evidence="8">
    <location>
        <begin position="74"/>
        <end position="89"/>
    </location>
</feature>
<keyword evidence="3 10" id="KW-0328">Glycosyltransferase</keyword>
<dbReference type="GO" id="GO:0103015">
    <property type="term" value="F:4-amino-4-deoxy-L-arabinose transferase activity"/>
    <property type="evidence" value="ECO:0007669"/>
    <property type="project" value="UniProtKB-EC"/>
</dbReference>
<dbReference type="GO" id="GO:0009103">
    <property type="term" value="P:lipopolysaccharide biosynthetic process"/>
    <property type="evidence" value="ECO:0007669"/>
    <property type="project" value="UniProtKB-ARBA"/>
</dbReference>
<feature type="transmembrane region" description="Helical" evidence="8">
    <location>
        <begin position="269"/>
        <end position="290"/>
    </location>
</feature>
<dbReference type="Pfam" id="PF13231">
    <property type="entry name" value="PMT_2"/>
    <property type="match status" value="1"/>
</dbReference>
<reference evidence="10 11" key="1">
    <citation type="submission" date="2019-08" db="EMBL/GenBank/DDBJ databases">
        <title>Deep-cultivation of Planctomycetes and their phenomic and genomic characterization uncovers novel biology.</title>
        <authorList>
            <person name="Wiegand S."/>
            <person name="Jogler M."/>
            <person name="Boedeker C."/>
            <person name="Pinto D."/>
            <person name="Vollmers J."/>
            <person name="Rivas-Marin E."/>
            <person name="Kohn T."/>
            <person name="Peeters S.H."/>
            <person name="Heuer A."/>
            <person name="Rast P."/>
            <person name="Oberbeckmann S."/>
            <person name="Bunk B."/>
            <person name="Jeske O."/>
            <person name="Meyerdierks A."/>
            <person name="Storesund J.E."/>
            <person name="Kallscheuer N."/>
            <person name="Luecker S."/>
            <person name="Lage O.M."/>
            <person name="Pohl T."/>
            <person name="Merkel B.J."/>
            <person name="Hornburger P."/>
            <person name="Mueller R.-W."/>
            <person name="Bruemmer F."/>
            <person name="Labrenz M."/>
            <person name="Spormann A.M."/>
            <person name="Op den Camp H."/>
            <person name="Overmann J."/>
            <person name="Amann R."/>
            <person name="Jetten M.S.M."/>
            <person name="Mascher T."/>
            <person name="Medema M.H."/>
            <person name="Devos D.P."/>
            <person name="Kaster A.-K."/>
            <person name="Ovreas L."/>
            <person name="Rohde M."/>
            <person name="Galperin M.Y."/>
            <person name="Jogler C."/>
        </authorList>
    </citation>
    <scope>NUCLEOTIDE SEQUENCE [LARGE SCALE GENOMIC DNA]</scope>
    <source>
        <strain evidence="10 11">FC18</strain>
    </source>
</reference>
<protein>
    <submittedName>
        <fullName evidence="10">Undecaprenyl phosphate-alpha-4-amino-4-deoxy-L-arabinose arabinosyl transferase</fullName>
        <ecNumber evidence="10">2.4.2.43</ecNumber>
    </submittedName>
</protein>
<organism evidence="10 11">
    <name type="scientific">Mariniblastus fucicola</name>
    <dbReference type="NCBI Taxonomy" id="980251"/>
    <lineage>
        <taxon>Bacteria</taxon>
        <taxon>Pseudomonadati</taxon>
        <taxon>Planctomycetota</taxon>
        <taxon>Planctomycetia</taxon>
        <taxon>Pirellulales</taxon>
        <taxon>Pirellulaceae</taxon>
        <taxon>Mariniblastus</taxon>
    </lineage>
</organism>
<dbReference type="OrthoDB" id="9815691at2"/>
<dbReference type="AlphaFoldDB" id="A0A5B9P8C7"/>
<feature type="transmembrane region" description="Helical" evidence="8">
    <location>
        <begin position="480"/>
        <end position="501"/>
    </location>
</feature>
<feature type="transmembrane region" description="Helical" evidence="8">
    <location>
        <begin position="146"/>
        <end position="164"/>
    </location>
</feature>
<evidence type="ECO:0000256" key="8">
    <source>
        <dbReference type="SAM" id="Phobius"/>
    </source>
</evidence>
<feature type="transmembrane region" description="Helical" evidence="8">
    <location>
        <begin position="320"/>
        <end position="342"/>
    </location>
</feature>
<evidence type="ECO:0000256" key="6">
    <source>
        <dbReference type="ARBA" id="ARBA00022989"/>
    </source>
</evidence>
<name>A0A5B9P8C7_9BACT</name>
<evidence type="ECO:0000256" key="7">
    <source>
        <dbReference type="ARBA" id="ARBA00023136"/>
    </source>
</evidence>
<dbReference type="GO" id="GO:0010041">
    <property type="term" value="P:response to iron(III) ion"/>
    <property type="evidence" value="ECO:0007669"/>
    <property type="project" value="TreeGrafter"/>
</dbReference>
<dbReference type="InterPro" id="IPR050297">
    <property type="entry name" value="LipidA_mod_glycosyltrf_83"/>
</dbReference>
<evidence type="ECO:0000256" key="5">
    <source>
        <dbReference type="ARBA" id="ARBA00022692"/>
    </source>
</evidence>
<evidence type="ECO:0000259" key="9">
    <source>
        <dbReference type="Pfam" id="PF13231"/>
    </source>
</evidence>
<evidence type="ECO:0000256" key="2">
    <source>
        <dbReference type="ARBA" id="ARBA00022475"/>
    </source>
</evidence>
<keyword evidence="2" id="KW-1003">Cell membrane</keyword>
<dbReference type="RefSeq" id="WP_075081857.1">
    <property type="nucleotide sequence ID" value="NZ_CP042912.1"/>
</dbReference>